<dbReference type="SUPFAM" id="SSF57903">
    <property type="entry name" value="FYVE/PHD zinc finger"/>
    <property type="match status" value="1"/>
</dbReference>
<protein>
    <recommendedName>
        <fullName evidence="5">FYVE-type domain-containing protein</fullName>
    </recommendedName>
</protein>
<evidence type="ECO:0000313" key="7">
    <source>
        <dbReference type="Proteomes" id="UP000794436"/>
    </source>
</evidence>
<evidence type="ECO:0000256" key="1">
    <source>
        <dbReference type="ARBA" id="ARBA00022723"/>
    </source>
</evidence>
<evidence type="ECO:0000256" key="2">
    <source>
        <dbReference type="ARBA" id="ARBA00022771"/>
    </source>
</evidence>
<dbReference type="PANTHER" id="PTHR43102:SF2">
    <property type="entry name" value="GAF DOMAIN-CONTAINING PROTEIN"/>
    <property type="match status" value="1"/>
</dbReference>
<reference evidence="6" key="1">
    <citation type="submission" date="2019-03" db="EMBL/GenBank/DDBJ databases">
        <title>Long read genome sequence of the mycoparasitic Pythium oligandrum ATCC 38472 isolated from sugarbeet rhizosphere.</title>
        <authorList>
            <person name="Gaulin E."/>
        </authorList>
    </citation>
    <scope>NUCLEOTIDE SEQUENCE</scope>
    <source>
        <strain evidence="6">ATCC 38472_TT</strain>
    </source>
</reference>
<keyword evidence="7" id="KW-1185">Reference proteome</keyword>
<dbReference type="AlphaFoldDB" id="A0A8K1CDU6"/>
<dbReference type="OrthoDB" id="303614at2759"/>
<dbReference type="InterPro" id="IPR013083">
    <property type="entry name" value="Znf_RING/FYVE/PHD"/>
</dbReference>
<dbReference type="Gene3D" id="3.30.40.10">
    <property type="entry name" value="Zinc/RING finger domain, C3HC4 (zinc finger)"/>
    <property type="match status" value="1"/>
</dbReference>
<dbReference type="InterPro" id="IPR029016">
    <property type="entry name" value="GAF-like_dom_sf"/>
</dbReference>
<dbReference type="InterPro" id="IPR017455">
    <property type="entry name" value="Znf_FYVE-rel"/>
</dbReference>
<dbReference type="InterPro" id="IPR000306">
    <property type="entry name" value="Znf_FYVE"/>
</dbReference>
<evidence type="ECO:0000313" key="6">
    <source>
        <dbReference type="EMBL" id="TMW61188.1"/>
    </source>
</evidence>
<keyword evidence="3" id="KW-0862">Zinc</keyword>
<gene>
    <name evidence="6" type="ORF">Poli38472_013651</name>
</gene>
<dbReference type="GO" id="GO:0008270">
    <property type="term" value="F:zinc ion binding"/>
    <property type="evidence" value="ECO:0007669"/>
    <property type="project" value="UniProtKB-KW"/>
</dbReference>
<dbReference type="EMBL" id="SPLM01000077">
    <property type="protein sequence ID" value="TMW61188.1"/>
    <property type="molecule type" value="Genomic_DNA"/>
</dbReference>
<dbReference type="Gene3D" id="3.30.450.40">
    <property type="match status" value="1"/>
</dbReference>
<comment type="caution">
    <text evidence="6">The sequence shown here is derived from an EMBL/GenBank/DDBJ whole genome shotgun (WGS) entry which is preliminary data.</text>
</comment>
<dbReference type="SUPFAM" id="SSF55781">
    <property type="entry name" value="GAF domain-like"/>
    <property type="match status" value="1"/>
</dbReference>
<dbReference type="SMART" id="SM00064">
    <property type="entry name" value="FYVE"/>
    <property type="match status" value="1"/>
</dbReference>
<accession>A0A8K1CDU6</accession>
<dbReference type="PROSITE" id="PS50178">
    <property type="entry name" value="ZF_FYVE"/>
    <property type="match status" value="1"/>
</dbReference>
<proteinExistence type="predicted"/>
<keyword evidence="1" id="KW-0479">Metal-binding</keyword>
<evidence type="ECO:0000256" key="4">
    <source>
        <dbReference type="PROSITE-ProRule" id="PRU00091"/>
    </source>
</evidence>
<evidence type="ECO:0000259" key="5">
    <source>
        <dbReference type="PROSITE" id="PS50178"/>
    </source>
</evidence>
<sequence>MRESEGLMVYDRSLRRDTLVMPSQDISDDVLATLPKLQLTVSQALTKLGRKWKEQRRKNDVNFYELVPGGGEDADVAHAFLATAELRCHVNEVLSVLVHRDSDEMDATIQSVGGSKVRGGEIHYQQLQPLESGLMAEKTTRPHTALFSVQSVTIRPKFSMKRQSKLRLGFSTCTIRFPNRDRAYHLMKTLPKDMHNKVISKSEGAALAGKLDHLAIGWDIRLTKNGGATSSDHRTQVVAHSYISTVPPSEYGRLHPASFNTSLLAKHRKAHSNPDAERAIEVITKSLREFETVIRRRRLGFQSFVSRPLDEEVAARLCLICRKKFSVFRHDHFCRLCGHVVCGECSGMYEIEAQIGHVHKARCCIACIRRVDSCRFSDEDLVPALGPVIVDTPEDEWEAGVASLCDSLVSDEVHESTKALESLDEFIRRDSYRKTEVLDDSPRDSLSSTTNTRISLGKPTKKEVVSNLEKRLDKHLKEAKTKYRAEECPVYASEREYAFEFDSTKTSHPDVPLAPSIASDKEAKRLQYMQQSGALDKDYDRSALDLLTWVTAKRFNVPISYIGMLDDKCLRAVGSYGLQNPLVLPRDGNLCVHTIHAEKPMILKNPHRDMRFAKLPVPIIEFYAGFPVRAEDGTVIATLCMIDVKPHDNMSTKDYASMEMLSKLVGKALL</sequence>
<name>A0A8K1CDU6_PYTOL</name>
<dbReference type="PANTHER" id="PTHR43102">
    <property type="entry name" value="SLR1143 PROTEIN"/>
    <property type="match status" value="1"/>
</dbReference>
<evidence type="ECO:0000256" key="3">
    <source>
        <dbReference type="ARBA" id="ARBA00022833"/>
    </source>
</evidence>
<organism evidence="6 7">
    <name type="scientific">Pythium oligandrum</name>
    <name type="common">Mycoparasitic fungus</name>
    <dbReference type="NCBI Taxonomy" id="41045"/>
    <lineage>
        <taxon>Eukaryota</taxon>
        <taxon>Sar</taxon>
        <taxon>Stramenopiles</taxon>
        <taxon>Oomycota</taxon>
        <taxon>Peronosporomycetes</taxon>
        <taxon>Pythiales</taxon>
        <taxon>Pythiaceae</taxon>
        <taxon>Pythium</taxon>
    </lineage>
</organism>
<dbReference type="InterPro" id="IPR011011">
    <property type="entry name" value="Znf_FYVE_PHD"/>
</dbReference>
<dbReference type="Proteomes" id="UP000794436">
    <property type="component" value="Unassembled WGS sequence"/>
</dbReference>
<feature type="domain" description="FYVE-type" evidence="5">
    <location>
        <begin position="312"/>
        <end position="372"/>
    </location>
</feature>
<dbReference type="CDD" id="cd15745">
    <property type="entry name" value="FYVE_RUFY4"/>
    <property type="match status" value="1"/>
</dbReference>
<keyword evidence="2 4" id="KW-0863">Zinc-finger</keyword>
<dbReference type="Pfam" id="PF01363">
    <property type="entry name" value="FYVE"/>
    <property type="match status" value="1"/>
</dbReference>